<evidence type="ECO:0000259" key="4">
    <source>
        <dbReference type="PROSITE" id="PS50026"/>
    </source>
</evidence>
<feature type="signal peptide" evidence="3">
    <location>
        <begin position="1"/>
        <end position="21"/>
    </location>
</feature>
<keyword evidence="1" id="KW-0245">EGF-like domain</keyword>
<feature type="disulfide bond" evidence="1">
    <location>
        <begin position="725"/>
        <end position="734"/>
    </location>
</feature>
<dbReference type="AlphaFoldDB" id="A0AAV4X1V4"/>
<keyword evidence="1" id="KW-1015">Disulfide bond</keyword>
<dbReference type="PROSITE" id="PS50026">
    <property type="entry name" value="EGF_3"/>
    <property type="match status" value="3"/>
</dbReference>
<name>A0AAV4X1V4_CAEEX</name>
<keyword evidence="2" id="KW-0812">Transmembrane</keyword>
<proteinExistence type="predicted"/>
<evidence type="ECO:0000256" key="1">
    <source>
        <dbReference type="PROSITE-ProRule" id="PRU00076"/>
    </source>
</evidence>
<evidence type="ECO:0000313" key="6">
    <source>
        <dbReference type="Proteomes" id="UP001054945"/>
    </source>
</evidence>
<evidence type="ECO:0000256" key="2">
    <source>
        <dbReference type="SAM" id="Phobius"/>
    </source>
</evidence>
<feature type="domain" description="EGF-like" evidence="4">
    <location>
        <begin position="322"/>
        <end position="358"/>
    </location>
</feature>
<feature type="chain" id="PRO_5043910148" description="EGF-like domain-containing protein" evidence="3">
    <location>
        <begin position="22"/>
        <end position="787"/>
    </location>
</feature>
<dbReference type="Proteomes" id="UP001054945">
    <property type="component" value="Unassembled WGS sequence"/>
</dbReference>
<keyword evidence="3" id="KW-0732">Signal</keyword>
<evidence type="ECO:0000256" key="3">
    <source>
        <dbReference type="SAM" id="SignalP"/>
    </source>
</evidence>
<comment type="caution">
    <text evidence="1">Lacks conserved residue(s) required for the propagation of feature annotation.</text>
</comment>
<feature type="domain" description="EGF-like" evidence="4">
    <location>
        <begin position="51"/>
        <end position="88"/>
    </location>
</feature>
<protein>
    <recommendedName>
        <fullName evidence="4">EGF-like domain-containing protein</fullName>
    </recommendedName>
</protein>
<dbReference type="SMART" id="SM00181">
    <property type="entry name" value="EGF"/>
    <property type="match status" value="6"/>
</dbReference>
<dbReference type="InterPro" id="IPR000742">
    <property type="entry name" value="EGF"/>
</dbReference>
<dbReference type="SUPFAM" id="SSF57196">
    <property type="entry name" value="EGF/Laminin"/>
    <property type="match status" value="1"/>
</dbReference>
<dbReference type="PROSITE" id="PS01186">
    <property type="entry name" value="EGF_2"/>
    <property type="match status" value="1"/>
</dbReference>
<dbReference type="EMBL" id="BPLR01017158">
    <property type="protein sequence ID" value="GIY89122.1"/>
    <property type="molecule type" value="Genomic_DNA"/>
</dbReference>
<gene>
    <name evidence="5" type="primary">AVEN_154332_1</name>
    <name evidence="5" type="ORF">CEXT_707642</name>
</gene>
<feature type="disulfide bond" evidence="1">
    <location>
        <begin position="348"/>
        <end position="357"/>
    </location>
</feature>
<accession>A0AAV4X1V4</accession>
<feature type="transmembrane region" description="Helical" evidence="2">
    <location>
        <begin position="746"/>
        <end position="775"/>
    </location>
</feature>
<keyword evidence="2" id="KW-1133">Transmembrane helix</keyword>
<dbReference type="Gene3D" id="2.10.25.10">
    <property type="entry name" value="Laminin"/>
    <property type="match status" value="2"/>
</dbReference>
<evidence type="ECO:0000313" key="5">
    <source>
        <dbReference type="EMBL" id="GIY89122.1"/>
    </source>
</evidence>
<feature type="domain" description="EGF-like" evidence="4">
    <location>
        <begin position="696"/>
        <end position="735"/>
    </location>
</feature>
<dbReference type="PROSITE" id="PS00022">
    <property type="entry name" value="EGF_1"/>
    <property type="match status" value="4"/>
</dbReference>
<keyword evidence="2" id="KW-0472">Membrane</keyword>
<reference evidence="5 6" key="1">
    <citation type="submission" date="2021-06" db="EMBL/GenBank/DDBJ databases">
        <title>Caerostris extrusa draft genome.</title>
        <authorList>
            <person name="Kono N."/>
            <person name="Arakawa K."/>
        </authorList>
    </citation>
    <scope>NUCLEOTIDE SEQUENCE [LARGE SCALE GENOMIC DNA]</scope>
</reference>
<dbReference type="Pfam" id="PF00008">
    <property type="entry name" value="EGF"/>
    <property type="match status" value="1"/>
</dbReference>
<organism evidence="5 6">
    <name type="scientific">Caerostris extrusa</name>
    <name type="common">Bark spider</name>
    <name type="synonym">Caerostris bankana</name>
    <dbReference type="NCBI Taxonomy" id="172846"/>
    <lineage>
        <taxon>Eukaryota</taxon>
        <taxon>Metazoa</taxon>
        <taxon>Ecdysozoa</taxon>
        <taxon>Arthropoda</taxon>
        <taxon>Chelicerata</taxon>
        <taxon>Arachnida</taxon>
        <taxon>Araneae</taxon>
        <taxon>Araneomorphae</taxon>
        <taxon>Entelegynae</taxon>
        <taxon>Araneoidea</taxon>
        <taxon>Araneidae</taxon>
        <taxon>Caerostris</taxon>
    </lineage>
</organism>
<feature type="disulfide bond" evidence="1">
    <location>
        <begin position="78"/>
        <end position="87"/>
    </location>
</feature>
<keyword evidence="6" id="KW-1185">Reference proteome</keyword>
<sequence length="787" mass="88469">MIFLSVLTHICIQILLQNALCENVKPAEELTFETGEELKFEIEDSLADDEYEGACATDKDCQYGGECIIFRSTKFCDCKPGLEGDRCEIITDCVEKYKNCTEDYGICWYNEILQEAVCTCPQNNSFDDQEYACKACDCGDAGYCSFVNGRKTCDCVPGYASHYGTCEACDCGPHGYCKFIDGLKTCKCQHGYANYAGECMRICNNESNGECQNGGMCMQFSYDGDTFSLCQCKKFVTGGRCEIVEDCATGIYQNCTGENGVCSYDQQKEDAVCTCYGNRSLHDQENICKECDCGGKGNCSFINGNKTCECIEGHADFGGFCKETCQDDSECQNGGLCKVVGGSKFCECKTGIEGDQCETVIDCSYGRYRNCKKENDTCFYDQQKETAVCICSGNKVLDPYDGICKDCDCGVYGVCSFNWGKKICSCSPLTAEKDGKCVECDCGSYGIGIYEGGTKKCICSPRTVERDGKCVVEDYDSTTNSPKLTTPTTITEQDCDCGNYSHHCTLDRYGRKLCLCHFGYTQINGYCYWKPTERPETTTTTPTLKDCDCGKYSHHCTFDTYGRKLCLCHFGYTEINGYCYGPTERPETTTTMPTFFTSVLFLYCLDCYCGRYSHQCYLDRNGRKLCLCHFGYTQIDGYCYAKDEFRTTERPRPRTSTTERPRTTERDCYCGKNSYSCYFDWYGRKECRCRFGYVQIDDYCFGLCTNFTCFHGKCQVLGQTYECICDTGYTGARCETKIETKSENNVLFYTVIASVAVCTFLLLSTIFCICLYSFFVKRKNKNSTVCK</sequence>
<comment type="caution">
    <text evidence="5">The sequence shown here is derived from an EMBL/GenBank/DDBJ whole genome shotgun (WGS) entry which is preliminary data.</text>
</comment>